<organism evidence="5 6">
    <name type="scientific">Rhynchophorus ferrugineus</name>
    <name type="common">Red palm weevil</name>
    <name type="synonym">Curculio ferrugineus</name>
    <dbReference type="NCBI Taxonomy" id="354439"/>
    <lineage>
        <taxon>Eukaryota</taxon>
        <taxon>Metazoa</taxon>
        <taxon>Ecdysozoa</taxon>
        <taxon>Arthropoda</taxon>
        <taxon>Hexapoda</taxon>
        <taxon>Insecta</taxon>
        <taxon>Pterygota</taxon>
        <taxon>Neoptera</taxon>
        <taxon>Endopterygota</taxon>
        <taxon>Coleoptera</taxon>
        <taxon>Polyphaga</taxon>
        <taxon>Cucujiformia</taxon>
        <taxon>Curculionidae</taxon>
        <taxon>Dryophthorinae</taxon>
        <taxon>Rhynchophorus</taxon>
    </lineage>
</organism>
<dbReference type="GO" id="GO:0050660">
    <property type="term" value="F:flavin adenine dinucleotide binding"/>
    <property type="evidence" value="ECO:0007669"/>
    <property type="project" value="InterPro"/>
</dbReference>
<dbReference type="InterPro" id="IPR012132">
    <property type="entry name" value="GMC_OxRdtase"/>
</dbReference>
<dbReference type="Pfam" id="PF00732">
    <property type="entry name" value="GMC_oxred_N"/>
    <property type="match status" value="1"/>
</dbReference>
<dbReference type="SUPFAM" id="SSF54373">
    <property type="entry name" value="FAD-linked reductases, C-terminal domain"/>
    <property type="match status" value="1"/>
</dbReference>
<dbReference type="InterPro" id="IPR036188">
    <property type="entry name" value="FAD/NAD-bd_sf"/>
</dbReference>
<dbReference type="OrthoDB" id="269227at2759"/>
<keyword evidence="3" id="KW-0285">Flavoprotein</keyword>
<accession>A0A834HZ61</accession>
<dbReference type="Gene3D" id="3.50.50.60">
    <property type="entry name" value="FAD/NAD(P)-binding domain"/>
    <property type="match status" value="1"/>
</dbReference>
<comment type="cofactor">
    <cofactor evidence="3">
        <name>FAD</name>
        <dbReference type="ChEBI" id="CHEBI:57692"/>
    </cofactor>
</comment>
<sequence length="617" mass="69545">MKKLAYNVIFSLFYATSRGAEQSKLDSFEDFVTMVENNISETFTYVISKDNSDILTLSDTKAIDLGKYDFIIIGGGVAGAIVANRLSEVSDWNILLVEAGGSEDDFSKIPGLVTYTFYSTKNWGYNTTAQKNACLGFKNRQCFMPQGRALGGGSAINGVVNSRGHPTDFNRWVSIYGNEGWSYDEVLHYFKKSEKAVFKHVNRHYHGEDGYIDVSIPQVTPLLEPFLIKSFKNIGMEFNDDYNGKKENGLSKIQYFIKDGKRVSTASAFLDKLTSRRNLHITSDSFVTKIIINNTTKIAEGIHFVKNGKNYYATASKEVIVSAGAINSPQVLMLSGIGPQRHLRNLNMPVIQDLPVGEYLQDHVMFTGLIIRTSKVFYNESLVDYLKLYTENKRPLNAFFEMLGFITLGPNKLIRPDIEYLMGLPIYTSKHKGTYESLNQQYASAFQLNSSSDIIVMPILLHPKSRGSVTLKSNSPLDKPLIDTNYMAEDDDVEILYQGVKKILDLNNTKEFRNFGAYVVPFDYPNCEENRKLSKEWWICAIKHMSSTIYHPVSTTKMGREPKDSVVNSDLQVHGVNNLRVICSSIMPELNSGHTMAPTMMIAEKASDLIKKHYHKL</sequence>
<dbReference type="GO" id="GO:0016614">
    <property type="term" value="F:oxidoreductase activity, acting on CH-OH group of donors"/>
    <property type="evidence" value="ECO:0007669"/>
    <property type="project" value="InterPro"/>
</dbReference>
<dbReference type="PANTHER" id="PTHR11552:SF158">
    <property type="entry name" value="GH23626P-RELATED"/>
    <property type="match status" value="1"/>
</dbReference>
<dbReference type="PANTHER" id="PTHR11552">
    <property type="entry name" value="GLUCOSE-METHANOL-CHOLINE GMC OXIDOREDUCTASE"/>
    <property type="match status" value="1"/>
</dbReference>
<comment type="similarity">
    <text evidence="1">Belongs to the GMC oxidoreductase family.</text>
</comment>
<keyword evidence="3" id="KW-0274">FAD</keyword>
<dbReference type="PIRSF" id="PIRSF000137">
    <property type="entry name" value="Alcohol_oxidase"/>
    <property type="match status" value="1"/>
</dbReference>
<dbReference type="Gene3D" id="3.30.560.10">
    <property type="entry name" value="Glucose Oxidase, domain 3"/>
    <property type="match status" value="1"/>
</dbReference>
<dbReference type="Pfam" id="PF05199">
    <property type="entry name" value="GMC_oxred_C"/>
    <property type="match status" value="1"/>
</dbReference>
<evidence type="ECO:0000313" key="5">
    <source>
        <dbReference type="EMBL" id="KAF7270834.1"/>
    </source>
</evidence>
<reference evidence="5" key="1">
    <citation type="submission" date="2020-08" db="EMBL/GenBank/DDBJ databases">
        <title>Genome sequencing and assembly of the red palm weevil Rhynchophorus ferrugineus.</title>
        <authorList>
            <person name="Dias G.B."/>
            <person name="Bergman C.M."/>
            <person name="Manee M."/>
        </authorList>
    </citation>
    <scope>NUCLEOTIDE SEQUENCE</scope>
    <source>
        <strain evidence="5">AA-2017</strain>
        <tissue evidence="5">Whole larva</tissue>
    </source>
</reference>
<comment type="caution">
    <text evidence="5">The sequence shown here is derived from an EMBL/GenBank/DDBJ whole genome shotgun (WGS) entry which is preliminary data.</text>
</comment>
<dbReference type="InterPro" id="IPR000172">
    <property type="entry name" value="GMC_OxRdtase_N"/>
</dbReference>
<keyword evidence="6" id="KW-1185">Reference proteome</keyword>
<feature type="domain" description="Glucose-methanol-choline oxidoreductase N-terminal" evidence="4">
    <location>
        <begin position="324"/>
        <end position="338"/>
    </location>
</feature>
<evidence type="ECO:0000259" key="4">
    <source>
        <dbReference type="PROSITE" id="PS00624"/>
    </source>
</evidence>
<evidence type="ECO:0000313" key="6">
    <source>
        <dbReference type="Proteomes" id="UP000625711"/>
    </source>
</evidence>
<protein>
    <recommendedName>
        <fullName evidence="4">Glucose-methanol-choline oxidoreductase N-terminal domain-containing protein</fullName>
    </recommendedName>
</protein>
<evidence type="ECO:0000256" key="2">
    <source>
        <dbReference type="PIRSR" id="PIRSR000137-1"/>
    </source>
</evidence>
<evidence type="ECO:0000256" key="3">
    <source>
        <dbReference type="PIRSR" id="PIRSR000137-2"/>
    </source>
</evidence>
<dbReference type="PROSITE" id="PS00624">
    <property type="entry name" value="GMC_OXRED_2"/>
    <property type="match status" value="1"/>
</dbReference>
<evidence type="ECO:0000256" key="1">
    <source>
        <dbReference type="ARBA" id="ARBA00010790"/>
    </source>
</evidence>
<proteinExistence type="inferred from homology"/>
<dbReference type="SUPFAM" id="SSF51905">
    <property type="entry name" value="FAD/NAD(P)-binding domain"/>
    <property type="match status" value="1"/>
</dbReference>
<gene>
    <name evidence="5" type="ORF">GWI33_016241</name>
</gene>
<feature type="active site" description="Proton acceptor" evidence="2">
    <location>
        <position position="594"/>
    </location>
</feature>
<dbReference type="EMBL" id="JAACXV010014055">
    <property type="protein sequence ID" value="KAF7270834.1"/>
    <property type="molecule type" value="Genomic_DNA"/>
</dbReference>
<feature type="binding site" evidence="3">
    <location>
        <begin position="157"/>
        <end position="160"/>
    </location>
    <ligand>
        <name>FAD</name>
        <dbReference type="ChEBI" id="CHEBI:57692"/>
    </ligand>
</feature>
<feature type="binding site" evidence="3">
    <location>
        <position position="287"/>
    </location>
    <ligand>
        <name>FAD</name>
        <dbReference type="ChEBI" id="CHEBI:57692"/>
    </ligand>
</feature>
<dbReference type="AlphaFoldDB" id="A0A834HZ61"/>
<feature type="active site" description="Proton donor" evidence="2">
    <location>
        <position position="551"/>
    </location>
</feature>
<dbReference type="InterPro" id="IPR007867">
    <property type="entry name" value="GMC_OxRtase_C"/>
</dbReference>
<name>A0A834HZ61_RHYFE</name>
<dbReference type="Proteomes" id="UP000625711">
    <property type="component" value="Unassembled WGS sequence"/>
</dbReference>